<dbReference type="Gene3D" id="3.40.50.410">
    <property type="entry name" value="von Willebrand factor, type A domain"/>
    <property type="match status" value="1"/>
</dbReference>
<dbReference type="InterPro" id="IPR002035">
    <property type="entry name" value="VWF_A"/>
</dbReference>
<dbReference type="InterPro" id="IPR036465">
    <property type="entry name" value="vWFA_dom_sf"/>
</dbReference>
<feature type="compositionally biased region" description="Basic and acidic residues" evidence="1">
    <location>
        <begin position="657"/>
        <end position="675"/>
    </location>
</feature>
<dbReference type="SMART" id="SM00327">
    <property type="entry name" value="VWA"/>
    <property type="match status" value="1"/>
</dbReference>
<reference evidence="5" key="1">
    <citation type="journal article" date="2019" name="Int. J. Syst. Evol. Microbiol.">
        <title>The Global Catalogue of Microorganisms (GCM) 10K type strain sequencing project: providing services to taxonomists for standard genome sequencing and annotation.</title>
        <authorList>
            <consortium name="The Broad Institute Genomics Platform"/>
            <consortium name="The Broad Institute Genome Sequencing Center for Infectious Disease"/>
            <person name="Wu L."/>
            <person name="Ma J."/>
        </authorList>
    </citation>
    <scope>NUCLEOTIDE SEQUENCE [LARGE SCALE GENOMIC DNA]</scope>
    <source>
        <strain evidence="5">JCM 17440</strain>
    </source>
</reference>
<accession>A0ABP8C2W7</accession>
<feature type="compositionally biased region" description="Basic and acidic residues" evidence="1">
    <location>
        <begin position="728"/>
        <end position="751"/>
    </location>
</feature>
<dbReference type="EMBL" id="BAABAS010000006">
    <property type="protein sequence ID" value="GAA4232679.1"/>
    <property type="molecule type" value="Genomic_DNA"/>
</dbReference>
<dbReference type="NCBIfam" id="NF041940">
    <property type="entry name" value="choice_anch_X"/>
    <property type="match status" value="1"/>
</dbReference>
<organism evidence="4 5">
    <name type="scientific">Actinomadura meridiana</name>
    <dbReference type="NCBI Taxonomy" id="559626"/>
    <lineage>
        <taxon>Bacteria</taxon>
        <taxon>Bacillati</taxon>
        <taxon>Actinomycetota</taxon>
        <taxon>Actinomycetes</taxon>
        <taxon>Streptosporangiales</taxon>
        <taxon>Thermomonosporaceae</taxon>
        <taxon>Actinomadura</taxon>
    </lineage>
</organism>
<dbReference type="Pfam" id="PF00092">
    <property type="entry name" value="VWA"/>
    <property type="match status" value="1"/>
</dbReference>
<keyword evidence="5" id="KW-1185">Reference proteome</keyword>
<dbReference type="Proteomes" id="UP001501710">
    <property type="component" value="Unassembled WGS sequence"/>
</dbReference>
<feature type="region of interest" description="Disordered" evidence="1">
    <location>
        <begin position="722"/>
        <end position="785"/>
    </location>
</feature>
<evidence type="ECO:0000256" key="2">
    <source>
        <dbReference type="SAM" id="Phobius"/>
    </source>
</evidence>
<proteinExistence type="predicted"/>
<feature type="compositionally biased region" description="Polar residues" evidence="1">
    <location>
        <begin position="767"/>
        <end position="785"/>
    </location>
</feature>
<evidence type="ECO:0000313" key="4">
    <source>
        <dbReference type="EMBL" id="GAA4232679.1"/>
    </source>
</evidence>
<feature type="domain" description="VWFA" evidence="3">
    <location>
        <begin position="36"/>
        <end position="248"/>
    </location>
</feature>
<feature type="compositionally biased region" description="Basic and acidic residues" evidence="1">
    <location>
        <begin position="425"/>
        <end position="435"/>
    </location>
</feature>
<keyword evidence="2" id="KW-0812">Transmembrane</keyword>
<evidence type="ECO:0000313" key="5">
    <source>
        <dbReference type="Proteomes" id="UP001501710"/>
    </source>
</evidence>
<comment type="caution">
    <text evidence="4">The sequence shown here is derived from an EMBL/GenBank/DDBJ whole genome shotgun (WGS) entry which is preliminary data.</text>
</comment>
<feature type="region of interest" description="Disordered" evidence="1">
    <location>
        <begin position="425"/>
        <end position="445"/>
    </location>
</feature>
<name>A0ABP8C2W7_9ACTN</name>
<keyword evidence="2" id="KW-0472">Membrane</keyword>
<evidence type="ECO:0000256" key="1">
    <source>
        <dbReference type="SAM" id="MobiDB-lite"/>
    </source>
</evidence>
<dbReference type="PROSITE" id="PS50234">
    <property type="entry name" value="VWFA"/>
    <property type="match status" value="1"/>
</dbReference>
<evidence type="ECO:0000259" key="3">
    <source>
        <dbReference type="PROSITE" id="PS50234"/>
    </source>
</evidence>
<feature type="transmembrane region" description="Helical" evidence="2">
    <location>
        <begin position="593"/>
        <end position="612"/>
    </location>
</feature>
<sequence>MAVNAAPSIRSKATPNSATGAIVNAKSFAPEPTLTDVSILVDESGSLTEADVREEIKAATTIAFSGLNSRSRVSIYGFGSQNKTGQNAITAACPPLVLDSSVKADAIGACVRKLHHRDDSEGADTDHAAALAQAMSALSNGGPQGALKMIFLLTDGRLDVHASPIYGRIESDRNGEALKQVDTQLALARTNGTQVWPLGFGDQIDRAALDRFAAGGSQGGCDERSASKPRARVVHDSGDVLDSLTEAFAAAGCTGRSRGGETTLGAGETRELKINIPIIATDGTITVAKGDPRVRVDFLDPDGKTVPADGKIGDSEFERAGENATVEKLSIVNPKNGDWKVKLTAPDRLSKQLVSATAIWQGAVSSSLVVDPPSARVGQPLTVRLSLVTRRGAITDAKALSGLTFTVQAQGPSLGAANSIVVRDDGRAPDDRAGDGRYAGTFDAPPRPGDLTFTGVVSGYGVRAEKVPVTVAVTAEGLPVQGRVAFSSGAVVHPGGEVRGKVTMENKAAPARGRLVLEGSGRARATLAGATDLAIGSGTTTHPFTVRFPPDAGLGGTSLTVKVVDAADPSKTYAVNQLTVTVKNPPGWLQRHWHEIAGVLLLLLLVAFLAYLRRRARRARVDVRGLRASLRQDGEELTVLKAPGKWAPEFRFVVHDSSDGRDPGLDYPHPGDRPVRARRGAPGKVVVQIPDGPRYEIEIGTGGEPYEETGLMLAFTDVTRRRSVRPRRTGDRAGDRARTRADATSTDRPDDLGTSGGRPDDPGSGTGQAEPSTTSTSSTYNDPWL</sequence>
<gene>
    <name evidence="4" type="ORF">GCM10022254_33220</name>
</gene>
<protein>
    <recommendedName>
        <fullName evidence="3">VWFA domain-containing protein</fullName>
    </recommendedName>
</protein>
<dbReference type="SUPFAM" id="SSF53300">
    <property type="entry name" value="vWA-like"/>
    <property type="match status" value="1"/>
</dbReference>
<feature type="region of interest" description="Disordered" evidence="1">
    <location>
        <begin position="657"/>
        <end position="680"/>
    </location>
</feature>
<keyword evidence="2" id="KW-1133">Transmembrane helix</keyword>